<name>A0A8H9LYZ8_9BURK</name>
<evidence type="ECO:0000313" key="1">
    <source>
        <dbReference type="EMBL" id="GHC36435.1"/>
    </source>
</evidence>
<dbReference type="PANTHER" id="PTHR42905">
    <property type="entry name" value="PHOSPHOENOLPYRUVATE CARBOXYLASE"/>
    <property type="match status" value="1"/>
</dbReference>
<dbReference type="RefSeq" id="WP_189390650.1">
    <property type="nucleotide sequence ID" value="NZ_BMZN01000001.1"/>
</dbReference>
<keyword evidence="1" id="KW-0456">Lyase</keyword>
<dbReference type="Proteomes" id="UP000608923">
    <property type="component" value="Unassembled WGS sequence"/>
</dbReference>
<reference evidence="2" key="1">
    <citation type="journal article" date="2019" name="Int. J. Syst. Evol. Microbiol.">
        <title>The Global Catalogue of Microorganisms (GCM) 10K type strain sequencing project: providing services to taxonomists for standard genome sequencing and annotation.</title>
        <authorList>
            <consortium name="The Broad Institute Genomics Platform"/>
            <consortium name="The Broad Institute Genome Sequencing Center for Infectious Disease"/>
            <person name="Wu L."/>
            <person name="Ma J."/>
        </authorList>
    </citation>
    <scope>NUCLEOTIDE SEQUENCE [LARGE SCALE GENOMIC DNA]</scope>
    <source>
        <strain evidence="2">KCTC 42083</strain>
    </source>
</reference>
<dbReference type="Gene3D" id="3.20.20.60">
    <property type="entry name" value="Phosphoenolpyruvate-binding domains"/>
    <property type="match status" value="1"/>
</dbReference>
<dbReference type="InterPro" id="IPR039556">
    <property type="entry name" value="ICL/PEPM"/>
</dbReference>
<dbReference type="PANTHER" id="PTHR42905:SF16">
    <property type="entry name" value="CARBOXYPHOSPHONOENOLPYRUVATE PHOSPHONOMUTASE-LIKE PROTEIN (AFU_ORTHOLOGUE AFUA_5G07230)"/>
    <property type="match status" value="1"/>
</dbReference>
<dbReference type="SUPFAM" id="SSF51621">
    <property type="entry name" value="Phosphoenolpyruvate/pyruvate domain"/>
    <property type="match status" value="1"/>
</dbReference>
<keyword evidence="2" id="KW-1185">Reference proteome</keyword>
<sequence>MSISTQEKRRRFRALHEHGLLILPNPWDIGSAKRLERLGAQALASSSAAFAWAQGLEDFEVGRDALLAHLRELAASTDLPLNADFENGFADEPEQVAANVRLAIETGIAGLSIEDRYGDELYDLDLALARLRAAKQAIVTSGEDVLLVGRSEGMLIGVLDLAQTIERLQAFTQAGADVVYAPGLRQLDDIAQVVQALAPTPVNVLLIHAGLTVPDLAAIGVRRVSTGSQLALATWDRFEEVSAQLLEQGHLPPTRPHRRWS</sequence>
<dbReference type="AlphaFoldDB" id="A0A8H9LYZ8"/>
<comment type="caution">
    <text evidence="1">The sequence shown here is derived from an EMBL/GenBank/DDBJ whole genome shotgun (WGS) entry which is preliminary data.</text>
</comment>
<evidence type="ECO:0000313" key="2">
    <source>
        <dbReference type="Proteomes" id="UP000608923"/>
    </source>
</evidence>
<protein>
    <submittedName>
        <fullName evidence="1">2-methylisocitrate lyase</fullName>
    </submittedName>
</protein>
<gene>
    <name evidence="1" type="ORF">GCM10010096_02090</name>
</gene>
<dbReference type="InterPro" id="IPR015813">
    <property type="entry name" value="Pyrv/PenolPyrv_kinase-like_dom"/>
</dbReference>
<dbReference type="EMBL" id="BMZN01000001">
    <property type="protein sequence ID" value="GHC36435.1"/>
    <property type="molecule type" value="Genomic_DNA"/>
</dbReference>
<dbReference type="Pfam" id="PF13714">
    <property type="entry name" value="PEP_mutase"/>
    <property type="match status" value="1"/>
</dbReference>
<dbReference type="InterPro" id="IPR040442">
    <property type="entry name" value="Pyrv_kinase-like_dom_sf"/>
</dbReference>
<dbReference type="CDD" id="cd00377">
    <property type="entry name" value="ICL_PEPM"/>
    <property type="match status" value="1"/>
</dbReference>
<organism evidence="1 2">
    <name type="scientific">Alcaligenes pakistanensis</name>
    <dbReference type="NCBI Taxonomy" id="1482717"/>
    <lineage>
        <taxon>Bacteria</taxon>
        <taxon>Pseudomonadati</taxon>
        <taxon>Pseudomonadota</taxon>
        <taxon>Betaproteobacteria</taxon>
        <taxon>Burkholderiales</taxon>
        <taxon>Alcaligenaceae</taxon>
        <taxon>Alcaligenes</taxon>
    </lineage>
</organism>
<accession>A0A8H9LYZ8</accession>
<dbReference type="GO" id="GO:0016829">
    <property type="term" value="F:lyase activity"/>
    <property type="evidence" value="ECO:0007669"/>
    <property type="project" value="UniProtKB-KW"/>
</dbReference>
<proteinExistence type="predicted"/>